<reference evidence="12" key="1">
    <citation type="submission" date="2022-10" db="EMBL/GenBank/DDBJ databases">
        <title>Determination and structural analysis of whole genome sequence of Sarocladium strictum F4-1.</title>
        <authorList>
            <person name="Hu L."/>
            <person name="Jiang Y."/>
        </authorList>
    </citation>
    <scope>NUCLEOTIDE SEQUENCE</scope>
    <source>
        <strain evidence="12">F4-1</strain>
    </source>
</reference>
<feature type="domain" description="Glycoside hydrolase family 3 N-terminal" evidence="10">
    <location>
        <begin position="119"/>
        <end position="472"/>
    </location>
</feature>
<evidence type="ECO:0000256" key="3">
    <source>
        <dbReference type="ARBA" id="ARBA00012744"/>
    </source>
</evidence>
<dbReference type="InterPro" id="IPR036962">
    <property type="entry name" value="Glyco_hydro_3_N_sf"/>
</dbReference>
<protein>
    <recommendedName>
        <fullName evidence="3">beta-glucosidase</fullName>
        <ecNumber evidence="3">3.2.1.21</ecNumber>
    </recommendedName>
</protein>
<dbReference type="InterPro" id="IPR001764">
    <property type="entry name" value="Glyco_hydro_3_N"/>
</dbReference>
<evidence type="ECO:0000313" key="12">
    <source>
        <dbReference type="EMBL" id="KAK0389156.1"/>
    </source>
</evidence>
<keyword evidence="5" id="KW-0378">Hydrolase</keyword>
<dbReference type="EMBL" id="JAPDFR010000002">
    <property type="protein sequence ID" value="KAK0389156.1"/>
    <property type="molecule type" value="Genomic_DNA"/>
</dbReference>
<dbReference type="Pfam" id="PF01915">
    <property type="entry name" value="Glyco_hydro_3_C"/>
    <property type="match status" value="1"/>
</dbReference>
<keyword evidence="8" id="KW-0326">Glycosidase</keyword>
<evidence type="ECO:0000256" key="9">
    <source>
        <dbReference type="ARBA" id="ARBA00023326"/>
    </source>
</evidence>
<comment type="caution">
    <text evidence="12">The sequence shown here is derived from an EMBL/GenBank/DDBJ whole genome shotgun (WGS) entry which is preliminary data.</text>
</comment>
<evidence type="ECO:0000259" key="11">
    <source>
        <dbReference type="Pfam" id="PF01915"/>
    </source>
</evidence>
<dbReference type="SUPFAM" id="SSF52279">
    <property type="entry name" value="Beta-D-glucan exohydrolase, C-terminal domain"/>
    <property type="match status" value="1"/>
</dbReference>
<evidence type="ECO:0000256" key="8">
    <source>
        <dbReference type="ARBA" id="ARBA00023295"/>
    </source>
</evidence>
<dbReference type="GO" id="GO:0009251">
    <property type="term" value="P:glucan catabolic process"/>
    <property type="evidence" value="ECO:0007669"/>
    <property type="project" value="TreeGrafter"/>
</dbReference>
<dbReference type="AlphaFoldDB" id="A0AA39GLF0"/>
<evidence type="ECO:0000256" key="2">
    <source>
        <dbReference type="ARBA" id="ARBA00005336"/>
    </source>
</evidence>
<dbReference type="Pfam" id="PF00933">
    <property type="entry name" value="Glyco_hydro_3"/>
    <property type="match status" value="1"/>
</dbReference>
<keyword evidence="6" id="KW-0325">Glycoprotein</keyword>
<dbReference type="EC" id="3.2.1.21" evidence="3"/>
<keyword evidence="13" id="KW-1185">Reference proteome</keyword>
<keyword evidence="9" id="KW-0624">Polysaccharide degradation</keyword>
<gene>
    <name evidence="12" type="ORF">NLU13_2731</name>
</gene>
<evidence type="ECO:0000256" key="6">
    <source>
        <dbReference type="ARBA" id="ARBA00023180"/>
    </source>
</evidence>
<dbReference type="InterPro" id="IPR002772">
    <property type="entry name" value="Glyco_hydro_3_C"/>
</dbReference>
<dbReference type="InterPro" id="IPR036881">
    <property type="entry name" value="Glyco_hydro_3_C_sf"/>
</dbReference>
<dbReference type="Gene3D" id="3.20.20.300">
    <property type="entry name" value="Glycoside hydrolase, family 3, N-terminal domain"/>
    <property type="match status" value="1"/>
</dbReference>
<evidence type="ECO:0000256" key="5">
    <source>
        <dbReference type="ARBA" id="ARBA00022801"/>
    </source>
</evidence>
<sequence length="701" mass="77238">MLLVSWGRWLFDSGLLLKSPSRRTYGIAEVYQSPQLSSPGSSSSVLTRLPISTAAMTRFIAIVLAGLAFASVGQAAPSKLERRAQLLSRQLPDGSTPIYKNATRCVDERVEDLLSRMTLEEKAGQMFHNSLTLGTNFTTPQASRDPEAPNGRYGIKELVVDNFMSHFNVRGPVDNPAEVAEWINSVQELALETRLGIPISISSDPRHHYSQFEGATIGAGGFSRFPETIGMAAIRDPALVRQMADIAREEYVAVGIRGALHPQVDLSTEPRWARIYGGWGEDAHLTSEMVVEYIKGFQGETLGPYSVTTVTKHFPGGGAVENGEDSHFPNGKNQTYPGRNMDYHLIPFRAAFEAGARQIMPYYSRPIGTEWEEVGFSFNKQIVTDLLRTEMGFEGIVVTDWGLITDSNMGELLFPARAWGMESTSAEERASKILDAGCDQFGGENRFKLIVDLVRSGRISEERIDVSVRKLLKEKFLLGLFDNPFADPDAANAVVGNPYFMRVGEFAQRRSFTLLTNENDSLPLRNLASETRIYVEGVNATLVEGRGFTVVDTPGEAQLALLRLQGPYDPRNGTLEGIFGYQQGTLEFEDEEKERQASVYSAVPTVVDINIVRPVAFPEIVEQAAAVLASYGSGDDAFLDVVLGVAEPEGRLPFDLLRSNEAAEAQMGDVPFDTRDPVFKFGHGLRYKGLCKDTQQEGKCQ</sequence>
<organism evidence="12 13">
    <name type="scientific">Sarocladium strictum</name>
    <name type="common">Black bundle disease fungus</name>
    <name type="synonym">Acremonium strictum</name>
    <dbReference type="NCBI Taxonomy" id="5046"/>
    <lineage>
        <taxon>Eukaryota</taxon>
        <taxon>Fungi</taxon>
        <taxon>Dikarya</taxon>
        <taxon>Ascomycota</taxon>
        <taxon>Pezizomycotina</taxon>
        <taxon>Sordariomycetes</taxon>
        <taxon>Hypocreomycetidae</taxon>
        <taxon>Hypocreales</taxon>
        <taxon>Sarocladiaceae</taxon>
        <taxon>Sarocladium</taxon>
    </lineage>
</organism>
<proteinExistence type="inferred from homology"/>
<evidence type="ECO:0000259" key="10">
    <source>
        <dbReference type="Pfam" id="PF00933"/>
    </source>
</evidence>
<evidence type="ECO:0000313" key="13">
    <source>
        <dbReference type="Proteomes" id="UP001175261"/>
    </source>
</evidence>
<feature type="domain" description="Glycoside hydrolase family 3 C-terminal" evidence="11">
    <location>
        <begin position="586"/>
        <end position="687"/>
    </location>
</feature>
<dbReference type="PRINTS" id="PR00133">
    <property type="entry name" value="GLHYDRLASE3"/>
</dbReference>
<dbReference type="Proteomes" id="UP001175261">
    <property type="component" value="Unassembled WGS sequence"/>
</dbReference>
<name>A0AA39GLF0_SARSR</name>
<comment type="catalytic activity">
    <reaction evidence="1">
        <text>Hydrolysis of terminal, non-reducing beta-D-glucosyl residues with release of beta-D-glucose.</text>
        <dbReference type="EC" id="3.2.1.21"/>
    </reaction>
</comment>
<evidence type="ECO:0000256" key="4">
    <source>
        <dbReference type="ARBA" id="ARBA00022729"/>
    </source>
</evidence>
<keyword evidence="4" id="KW-0732">Signal</keyword>
<dbReference type="InterPro" id="IPR051915">
    <property type="entry name" value="Cellulose_Degrad_GH3"/>
</dbReference>
<accession>A0AA39GLF0</accession>
<keyword evidence="7" id="KW-0119">Carbohydrate metabolism</keyword>
<dbReference type="InterPro" id="IPR017853">
    <property type="entry name" value="GH"/>
</dbReference>
<dbReference type="Gene3D" id="3.40.50.1700">
    <property type="entry name" value="Glycoside hydrolase family 3 C-terminal domain"/>
    <property type="match status" value="1"/>
</dbReference>
<evidence type="ECO:0000256" key="1">
    <source>
        <dbReference type="ARBA" id="ARBA00000448"/>
    </source>
</evidence>
<dbReference type="PANTHER" id="PTHR30620">
    <property type="entry name" value="PERIPLASMIC BETA-GLUCOSIDASE-RELATED"/>
    <property type="match status" value="1"/>
</dbReference>
<dbReference type="PANTHER" id="PTHR30620:SF16">
    <property type="entry name" value="LYSOSOMAL BETA GLUCOSIDASE"/>
    <property type="match status" value="1"/>
</dbReference>
<comment type="similarity">
    <text evidence="2">Belongs to the glycosyl hydrolase 3 family.</text>
</comment>
<dbReference type="SUPFAM" id="SSF51445">
    <property type="entry name" value="(Trans)glycosidases"/>
    <property type="match status" value="1"/>
</dbReference>
<evidence type="ECO:0000256" key="7">
    <source>
        <dbReference type="ARBA" id="ARBA00023277"/>
    </source>
</evidence>
<dbReference type="GO" id="GO:0008422">
    <property type="term" value="F:beta-glucosidase activity"/>
    <property type="evidence" value="ECO:0007669"/>
    <property type="project" value="UniProtKB-EC"/>
</dbReference>